<feature type="chain" id="PRO_5037296687" description="Fibronectin type-III domain-containing protein" evidence="2">
    <location>
        <begin position="22"/>
        <end position="422"/>
    </location>
</feature>
<sequence length="422" mass="43868">MRRLAAVLIAAALAAAALGSAGCSRRDRANPLDPANPETGGRPEGFNAVSNYSVISLAWTPRPDLAIDGFQLSRLAPGDSLYRPLGGTRATTSNGYVDSGVLNGRRYRYRLAYVVGGQAGQHAAEDEATAGALRAYVADPGAGAVVRLSPDGRDVITRWTSFGDVQSVAVDGEAGLVWVSSWADGLAGWLDPSTPFTLQVTGLSSPYTLAVDRGDNTVWICDRSGALVHRDLNGASASPGTIPLLDDPIGVAVGPSDRSVWVCEGGGNRVRRWNSVGTPVATAFLGASPSRVAVDSLTRVAWVTSLQGARVWRIAENGAVLDSSSACAGPIGIALDRPRGLAWVADAVGNRVVALDLATLAVVRTIGGFVEPRSVAVDPTTGEVWIVARGTRAVLRCASDGTVLDRLAGFADPSEIALDFGW</sequence>
<reference evidence="3" key="1">
    <citation type="submission" date="2020-07" db="EMBL/GenBank/DDBJ databases">
        <title>Huge and variable diversity of episymbiotic CPR bacteria and DPANN archaea in groundwater ecosystems.</title>
        <authorList>
            <person name="He C.Y."/>
            <person name="Keren R."/>
            <person name="Whittaker M."/>
            <person name="Farag I.F."/>
            <person name="Doudna J."/>
            <person name="Cate J.H.D."/>
            <person name="Banfield J.F."/>
        </authorList>
    </citation>
    <scope>NUCLEOTIDE SEQUENCE</scope>
    <source>
        <strain evidence="3">NC_groundwater_1813_Pr3_B-0.1um_71_17</strain>
    </source>
</reference>
<dbReference type="AlphaFoldDB" id="A0A933SFK5"/>
<keyword evidence="2" id="KW-0732">Signal</keyword>
<dbReference type="SUPFAM" id="SSF63829">
    <property type="entry name" value="Calcium-dependent phosphotriesterase"/>
    <property type="match status" value="1"/>
</dbReference>
<comment type="caution">
    <text evidence="3">The sequence shown here is derived from an EMBL/GenBank/DDBJ whole genome shotgun (WGS) entry which is preliminary data.</text>
</comment>
<dbReference type="InterPro" id="IPR013783">
    <property type="entry name" value="Ig-like_fold"/>
</dbReference>
<dbReference type="Proteomes" id="UP000696931">
    <property type="component" value="Unassembled WGS sequence"/>
</dbReference>
<feature type="region of interest" description="Disordered" evidence="1">
    <location>
        <begin position="24"/>
        <end position="44"/>
    </location>
</feature>
<evidence type="ECO:0000313" key="4">
    <source>
        <dbReference type="Proteomes" id="UP000696931"/>
    </source>
</evidence>
<dbReference type="SUPFAM" id="SSF75011">
    <property type="entry name" value="3-carboxy-cis,cis-mucoante lactonizing enzyme"/>
    <property type="match status" value="1"/>
</dbReference>
<evidence type="ECO:0008006" key="5">
    <source>
        <dbReference type="Google" id="ProtNLM"/>
    </source>
</evidence>
<proteinExistence type="predicted"/>
<evidence type="ECO:0000256" key="2">
    <source>
        <dbReference type="SAM" id="SignalP"/>
    </source>
</evidence>
<evidence type="ECO:0000256" key="1">
    <source>
        <dbReference type="SAM" id="MobiDB-lite"/>
    </source>
</evidence>
<dbReference type="Gene3D" id="2.120.10.30">
    <property type="entry name" value="TolB, C-terminal domain"/>
    <property type="match status" value="1"/>
</dbReference>
<dbReference type="EMBL" id="JACRIW010000091">
    <property type="protein sequence ID" value="MBI5170390.1"/>
    <property type="molecule type" value="Genomic_DNA"/>
</dbReference>
<dbReference type="PANTHER" id="PTHR47197">
    <property type="entry name" value="PROTEIN NIRF"/>
    <property type="match status" value="1"/>
</dbReference>
<name>A0A933SFK5_UNCEI</name>
<organism evidence="3 4">
    <name type="scientific">Eiseniibacteriota bacterium</name>
    <dbReference type="NCBI Taxonomy" id="2212470"/>
    <lineage>
        <taxon>Bacteria</taxon>
        <taxon>Candidatus Eiseniibacteriota</taxon>
    </lineage>
</organism>
<dbReference type="Gene3D" id="2.60.40.10">
    <property type="entry name" value="Immunoglobulins"/>
    <property type="match status" value="1"/>
</dbReference>
<dbReference type="InterPro" id="IPR036116">
    <property type="entry name" value="FN3_sf"/>
</dbReference>
<dbReference type="PANTHER" id="PTHR47197:SF3">
    <property type="entry name" value="DIHYDRO-HEME D1 DEHYDROGENASE"/>
    <property type="match status" value="1"/>
</dbReference>
<protein>
    <recommendedName>
        <fullName evidence="5">Fibronectin type-III domain-containing protein</fullName>
    </recommendedName>
</protein>
<dbReference type="PROSITE" id="PS51257">
    <property type="entry name" value="PROKAR_LIPOPROTEIN"/>
    <property type="match status" value="1"/>
</dbReference>
<evidence type="ECO:0000313" key="3">
    <source>
        <dbReference type="EMBL" id="MBI5170390.1"/>
    </source>
</evidence>
<feature type="signal peptide" evidence="2">
    <location>
        <begin position="1"/>
        <end position="21"/>
    </location>
</feature>
<dbReference type="InterPro" id="IPR011042">
    <property type="entry name" value="6-blade_b-propeller_TolB-like"/>
</dbReference>
<accession>A0A933SFK5</accession>
<gene>
    <name evidence="3" type="ORF">HZA61_12950</name>
</gene>
<dbReference type="SUPFAM" id="SSF49265">
    <property type="entry name" value="Fibronectin type III"/>
    <property type="match status" value="1"/>
</dbReference>
<dbReference type="InterPro" id="IPR051200">
    <property type="entry name" value="Host-pathogen_enzymatic-act"/>
</dbReference>